<reference evidence="4 5" key="1">
    <citation type="submission" date="2020-03" db="EMBL/GenBank/DDBJ databases">
        <title>Soil Listeria distribution.</title>
        <authorList>
            <person name="Liao J."/>
            <person name="Wiedmann M."/>
        </authorList>
    </citation>
    <scope>NUCLEOTIDE SEQUENCE [LARGE SCALE GENOMIC DNA]</scope>
    <source>
        <strain evidence="4 5">FSL L7-0020</strain>
    </source>
</reference>
<dbReference type="Pfam" id="PF02086">
    <property type="entry name" value="MethyltransfD12"/>
    <property type="match status" value="2"/>
</dbReference>
<keyword evidence="2" id="KW-0808">Transferase</keyword>
<evidence type="ECO:0000313" key="5">
    <source>
        <dbReference type="Proteomes" id="UP000572016"/>
    </source>
</evidence>
<dbReference type="AlphaFoldDB" id="A0A7X1DM83"/>
<protein>
    <recommendedName>
        <fullName evidence="6">DNA methyltransferase</fullName>
    </recommendedName>
</protein>
<evidence type="ECO:0000256" key="3">
    <source>
        <dbReference type="ARBA" id="ARBA00022691"/>
    </source>
</evidence>
<dbReference type="Proteomes" id="UP000572016">
    <property type="component" value="Unassembled WGS sequence"/>
</dbReference>
<dbReference type="RefSeq" id="WP_185636617.1">
    <property type="nucleotide sequence ID" value="NZ_JAATOD010000001.1"/>
</dbReference>
<evidence type="ECO:0000256" key="1">
    <source>
        <dbReference type="ARBA" id="ARBA00022603"/>
    </source>
</evidence>
<dbReference type="GO" id="GO:0032259">
    <property type="term" value="P:methylation"/>
    <property type="evidence" value="ECO:0007669"/>
    <property type="project" value="UniProtKB-KW"/>
</dbReference>
<dbReference type="GO" id="GO:0009307">
    <property type="term" value="P:DNA restriction-modification system"/>
    <property type="evidence" value="ECO:0007669"/>
    <property type="project" value="InterPro"/>
</dbReference>
<accession>A0A7X1DM83</accession>
<gene>
    <name evidence="4" type="ORF">HCX62_00420</name>
</gene>
<organism evidence="4 5">
    <name type="scientific">Listeria swaminathanii</name>
    <dbReference type="NCBI Taxonomy" id="2713501"/>
    <lineage>
        <taxon>Bacteria</taxon>
        <taxon>Bacillati</taxon>
        <taxon>Bacillota</taxon>
        <taxon>Bacilli</taxon>
        <taxon>Bacillales</taxon>
        <taxon>Listeriaceae</taxon>
        <taxon>Listeria</taxon>
    </lineage>
</organism>
<comment type="caution">
    <text evidence="4">The sequence shown here is derived from an EMBL/GenBank/DDBJ whole genome shotgun (WGS) entry which is preliminary data.</text>
</comment>
<keyword evidence="3" id="KW-0949">S-adenosyl-L-methionine</keyword>
<proteinExistence type="predicted"/>
<keyword evidence="1" id="KW-0489">Methyltransferase</keyword>
<evidence type="ECO:0008006" key="6">
    <source>
        <dbReference type="Google" id="ProtNLM"/>
    </source>
</evidence>
<dbReference type="InterPro" id="IPR029063">
    <property type="entry name" value="SAM-dependent_MTases_sf"/>
</dbReference>
<dbReference type="SUPFAM" id="SSF53335">
    <property type="entry name" value="S-adenosyl-L-methionine-dependent methyltransferases"/>
    <property type="match status" value="1"/>
</dbReference>
<evidence type="ECO:0000313" key="4">
    <source>
        <dbReference type="EMBL" id="MBC2328510.1"/>
    </source>
</evidence>
<evidence type="ECO:0000256" key="2">
    <source>
        <dbReference type="ARBA" id="ARBA00022679"/>
    </source>
</evidence>
<dbReference type="EMBL" id="JAATOD010000001">
    <property type="protein sequence ID" value="MBC2328510.1"/>
    <property type="molecule type" value="Genomic_DNA"/>
</dbReference>
<name>A0A7X1DM83_9LIST</name>
<dbReference type="InterPro" id="IPR012327">
    <property type="entry name" value="MeTrfase_D12"/>
</dbReference>
<dbReference type="GO" id="GO:0009007">
    <property type="term" value="F:site-specific DNA-methyltransferase (adenine-specific) activity"/>
    <property type="evidence" value="ECO:0007669"/>
    <property type="project" value="UniProtKB-EC"/>
</dbReference>
<sequence length="448" mass="50575">MNNQVNLFSNSHIRPIHYLGSKLRMLDFIDNTIDLLAPSGGRIYDLFSGSGTVSAFLSQQHPVTAVDVQHYSGLLTKTLLEKSSEDSLDKLKMLSIETSEIYQKMNYIFAPMLEQENIVQSSLSDEVMAYFIENCSIIANQRGFSDKRNKYSQILNSVVKNMKDNNIEADNTVAISRLYGGAYFSFEQSIFIDAALNISETFDGVAKDAIIFATLGLASEIVNTVGKHFAQPLSVRNKQGAPKKGIYKRAMKDRSMQPSTIFYEKLNEIIEVKKEQKFEYENNVFIGDFREALSSLSSDTAVVYADPPYTRYHYSRYYHVLETISKHDVPEITTTTTGGITKLSKGLYREDRVQSEFSTISKAPKAFEDLFSLVSSHNVPLILSYSPDSNDHSTTPRVISIEKLEELAKKYFSEVKTTTPGEFKHSKLNKKSTHLNVIQNAEILIIMK</sequence>